<organism evidence="2 3">
    <name type="scientific">Chitinophaga jiangningensis</name>
    <dbReference type="NCBI Taxonomy" id="1419482"/>
    <lineage>
        <taxon>Bacteria</taxon>
        <taxon>Pseudomonadati</taxon>
        <taxon>Bacteroidota</taxon>
        <taxon>Chitinophagia</taxon>
        <taxon>Chitinophagales</taxon>
        <taxon>Chitinophagaceae</taxon>
        <taxon>Chitinophaga</taxon>
    </lineage>
</organism>
<evidence type="ECO:0000256" key="1">
    <source>
        <dbReference type="SAM" id="MobiDB-lite"/>
    </source>
</evidence>
<feature type="compositionally biased region" description="Basic and acidic residues" evidence="1">
    <location>
        <begin position="1"/>
        <end position="26"/>
    </location>
</feature>
<dbReference type="STRING" id="1419482.SAMN05444266_11658"/>
<reference evidence="2 3" key="1">
    <citation type="submission" date="2016-11" db="EMBL/GenBank/DDBJ databases">
        <authorList>
            <person name="Jaros S."/>
            <person name="Januszkiewicz K."/>
            <person name="Wedrychowicz H."/>
        </authorList>
    </citation>
    <scope>NUCLEOTIDE SEQUENCE [LARGE SCALE GENOMIC DNA]</scope>
    <source>
        <strain evidence="2 3">DSM 27406</strain>
    </source>
</reference>
<sequence length="74" mass="8253">MSDKEKLEKKAKEEQKKNDSPVKPDPETLGPQPQEKMEGPVSSIIKGIAEAGDDNFGGEPEEKEEDTKQKKDKK</sequence>
<evidence type="ECO:0000313" key="3">
    <source>
        <dbReference type="Proteomes" id="UP000184420"/>
    </source>
</evidence>
<feature type="region of interest" description="Disordered" evidence="1">
    <location>
        <begin position="1"/>
        <end position="74"/>
    </location>
</feature>
<protein>
    <submittedName>
        <fullName evidence="2">Uncharacterized protein</fullName>
    </submittedName>
</protein>
<keyword evidence="3" id="KW-1185">Reference proteome</keyword>
<dbReference type="Proteomes" id="UP000184420">
    <property type="component" value="Unassembled WGS sequence"/>
</dbReference>
<proteinExistence type="predicted"/>
<evidence type="ECO:0000313" key="2">
    <source>
        <dbReference type="EMBL" id="SHM98309.1"/>
    </source>
</evidence>
<dbReference type="EMBL" id="FRBL01000016">
    <property type="protein sequence ID" value="SHM98309.1"/>
    <property type="molecule type" value="Genomic_DNA"/>
</dbReference>
<dbReference type="OrthoDB" id="678433at2"/>
<dbReference type="RefSeq" id="WP_073087781.1">
    <property type="nucleotide sequence ID" value="NZ_FRBL01000016.1"/>
</dbReference>
<feature type="compositionally biased region" description="Basic and acidic residues" evidence="1">
    <location>
        <begin position="65"/>
        <end position="74"/>
    </location>
</feature>
<gene>
    <name evidence="2" type="ORF">SAMN05444266_11658</name>
</gene>
<accession>A0A1M7N4F4</accession>
<dbReference type="AlphaFoldDB" id="A0A1M7N4F4"/>
<name>A0A1M7N4F4_9BACT</name>